<dbReference type="Proteomes" id="UP001390339">
    <property type="component" value="Unassembled WGS sequence"/>
</dbReference>
<gene>
    <name evidence="2" type="ORF">PGQ11_012703</name>
</gene>
<feature type="region of interest" description="Disordered" evidence="1">
    <location>
        <begin position="182"/>
        <end position="203"/>
    </location>
</feature>
<organism evidence="2 3">
    <name type="scientific">Apiospora arundinis</name>
    <dbReference type="NCBI Taxonomy" id="335852"/>
    <lineage>
        <taxon>Eukaryota</taxon>
        <taxon>Fungi</taxon>
        <taxon>Dikarya</taxon>
        <taxon>Ascomycota</taxon>
        <taxon>Pezizomycotina</taxon>
        <taxon>Sordariomycetes</taxon>
        <taxon>Xylariomycetidae</taxon>
        <taxon>Amphisphaeriales</taxon>
        <taxon>Apiosporaceae</taxon>
        <taxon>Apiospora</taxon>
    </lineage>
</organism>
<keyword evidence="3" id="KW-1185">Reference proteome</keyword>
<name>A0ABR2I383_9PEZI</name>
<reference evidence="2 3" key="1">
    <citation type="journal article" date="2024" name="IMA Fungus">
        <title>Apiospora arundinis, a panoply of carbohydrate-active enzymes and secondary metabolites.</title>
        <authorList>
            <person name="Sorensen T."/>
            <person name="Petersen C."/>
            <person name="Muurmann A.T."/>
            <person name="Christiansen J.V."/>
            <person name="Brundto M.L."/>
            <person name="Overgaard C.K."/>
            <person name="Boysen A.T."/>
            <person name="Wollenberg R.D."/>
            <person name="Larsen T.O."/>
            <person name="Sorensen J.L."/>
            <person name="Nielsen K.L."/>
            <person name="Sondergaard T.E."/>
        </authorList>
    </citation>
    <scope>NUCLEOTIDE SEQUENCE [LARGE SCALE GENOMIC DNA]</scope>
    <source>
        <strain evidence="2 3">AAU 773</strain>
    </source>
</reference>
<accession>A0ABR2I383</accession>
<feature type="region of interest" description="Disordered" evidence="1">
    <location>
        <begin position="16"/>
        <end position="36"/>
    </location>
</feature>
<evidence type="ECO:0000313" key="2">
    <source>
        <dbReference type="EMBL" id="KAK8856791.1"/>
    </source>
</evidence>
<evidence type="ECO:0000256" key="1">
    <source>
        <dbReference type="SAM" id="MobiDB-lite"/>
    </source>
</evidence>
<sequence>MLKIATTIALVIMPPKRKASGDSAPSTPSKIPKLEKPLDRDIATTISRLRNIASSTMGDVLCNQITNDIVSRDDKIIQLKEEIMRLQAKQGNGDQVTQQQRKEHITLEKSTLDKVMKNLDQAHAKTKSLQDFADTLKQSVDEAKKDAQSGADRIAGARLQALALAKDIEAWKEANKNLRLAESSVSTTGSDAGRADPPEGLPSHLLDREIAEKIVDHYEKRATRSMLDIRKFLEHPEHEADQGNV</sequence>
<evidence type="ECO:0000313" key="3">
    <source>
        <dbReference type="Proteomes" id="UP001390339"/>
    </source>
</evidence>
<protein>
    <submittedName>
        <fullName evidence="2">Uncharacterized protein</fullName>
    </submittedName>
</protein>
<comment type="caution">
    <text evidence="2">The sequence shown here is derived from an EMBL/GenBank/DDBJ whole genome shotgun (WGS) entry which is preliminary data.</text>
</comment>
<proteinExistence type="predicted"/>
<dbReference type="EMBL" id="JAPCWZ010000007">
    <property type="protein sequence ID" value="KAK8856791.1"/>
    <property type="molecule type" value="Genomic_DNA"/>
</dbReference>